<protein>
    <recommendedName>
        <fullName evidence="3">Nucleotidyltransferase family protein</fullName>
    </recommendedName>
</protein>
<accession>A0A4R1CHJ6</accession>
<gene>
    <name evidence="1" type="ORF">EPD65_04905</name>
</gene>
<dbReference type="Proteomes" id="UP000295453">
    <property type="component" value="Unassembled WGS sequence"/>
</dbReference>
<dbReference type="Pfam" id="PF14907">
    <property type="entry name" value="NTP_transf_5"/>
    <property type="match status" value="1"/>
</dbReference>
<proteinExistence type="predicted"/>
<dbReference type="EMBL" id="SJZJ01000005">
    <property type="protein sequence ID" value="TCJ30227.1"/>
    <property type="molecule type" value="Genomic_DNA"/>
</dbReference>
<evidence type="ECO:0000313" key="1">
    <source>
        <dbReference type="EMBL" id="TCJ30227.1"/>
    </source>
</evidence>
<evidence type="ECO:0000313" key="2">
    <source>
        <dbReference type="Proteomes" id="UP000295453"/>
    </source>
</evidence>
<dbReference type="InterPro" id="IPR039498">
    <property type="entry name" value="NTP_transf_5"/>
</dbReference>
<dbReference type="Gene3D" id="3.30.460.40">
    <property type="match status" value="1"/>
</dbReference>
<dbReference type="RefSeq" id="WP_131582050.1">
    <property type="nucleotide sequence ID" value="NZ_SJZJ01000005.1"/>
</dbReference>
<dbReference type="OrthoDB" id="3782133at2"/>
<organism evidence="1 2">
    <name type="scientific">Nocardioides jejuensis</name>
    <dbReference type="NCBI Taxonomy" id="2502782"/>
    <lineage>
        <taxon>Bacteria</taxon>
        <taxon>Bacillati</taxon>
        <taxon>Actinomycetota</taxon>
        <taxon>Actinomycetes</taxon>
        <taxon>Propionibacteriales</taxon>
        <taxon>Nocardioidaceae</taxon>
        <taxon>Nocardioides</taxon>
    </lineage>
</organism>
<reference evidence="1 2" key="1">
    <citation type="submission" date="2019-03" db="EMBL/GenBank/DDBJ databases">
        <authorList>
            <person name="Kim M.K.M."/>
        </authorList>
    </citation>
    <scope>NUCLEOTIDE SEQUENCE [LARGE SCALE GENOMIC DNA]</scope>
    <source>
        <strain evidence="1 2">18JY15-6</strain>
    </source>
</reference>
<keyword evidence="2" id="KW-1185">Reference proteome</keyword>
<evidence type="ECO:0008006" key="3">
    <source>
        <dbReference type="Google" id="ProtNLM"/>
    </source>
</evidence>
<dbReference type="AlphaFoldDB" id="A0A4R1CHJ6"/>
<comment type="caution">
    <text evidence="1">The sequence shown here is derived from an EMBL/GenBank/DDBJ whole genome shotgun (WGS) entry which is preliminary data.</text>
</comment>
<sequence length="299" mass="32275">MTALTHDEGAELLPVLVDRVAADAGVRVLLVKGVAASHHGLREPRRSSDVDVLVEPGAFAELVSSLVGLGWARVDEGVPTVAPSWETTTLRHEVWPIELDLHGSFPGILAPAGTAFDALWAERSSIPLAGQAVAATGWAGTALILGLHALRGRTEALAPELAQLLVRVQGADAERRGALVALAEALGADSTAAEVVEAAGGQPGPIRPEHERASRDWRMLHGEGSSVGVAWLMQFRRTPFWGWPMLVFRALMGGSEAALRYRYPEAPAGRLGLWRARWWRLKETLPQLPAAVRRVLRRR</sequence>
<name>A0A4R1CHJ6_9ACTN</name>